<sequence length="319" mass="34018">MMRVLVIRHGALGDVVLSFPAFAAIRAAHMDAEITLLTTAPFAGFLSRAPWFDRVKVDTRPAVHDLLGLFRLLRQLRGFDMVYDLQTSGRSSRYFRLAGSPRWSGIARGCAYPHANPGRDAMHTRERIEEQLAMAGIPRLPPPDLAWLRGEPVIALPDRFTALVPGAAPHRPAKRWPTGHFGALAARIGAPCVILGGKSEAALAAEIRAIAPDAVDLTGRTGLGELAAVFARADLAIGNDTGPMHLAATLGVPSIVLFGADSDPALTAPRYPDGAWPTVLRAANLADLPVDRVADAVSGRHNHPSFTLQGAKNAGDHFA</sequence>
<proteinExistence type="predicted"/>
<accession>A0ABS9E3H9</accession>
<evidence type="ECO:0000313" key="4">
    <source>
        <dbReference type="Proteomes" id="UP001521209"/>
    </source>
</evidence>
<dbReference type="Proteomes" id="UP001521209">
    <property type="component" value="Unassembled WGS sequence"/>
</dbReference>
<dbReference type="InterPro" id="IPR051199">
    <property type="entry name" value="LPS_LOS_Heptosyltrfase"/>
</dbReference>
<dbReference type="PANTHER" id="PTHR30160:SF7">
    <property type="entry name" value="ADP-HEPTOSE--LPS HEPTOSYLTRANSFERASE 2"/>
    <property type="match status" value="1"/>
</dbReference>
<dbReference type="CDD" id="cd03789">
    <property type="entry name" value="GT9_LPS_heptosyltransferase"/>
    <property type="match status" value="1"/>
</dbReference>
<evidence type="ECO:0000256" key="2">
    <source>
        <dbReference type="ARBA" id="ARBA00022679"/>
    </source>
</evidence>
<protein>
    <submittedName>
        <fullName evidence="3">Glycosyltransferase family 9 protein</fullName>
    </submittedName>
</protein>
<comment type="caution">
    <text evidence="3">The sequence shown here is derived from an EMBL/GenBank/DDBJ whole genome shotgun (WGS) entry which is preliminary data.</text>
</comment>
<gene>
    <name evidence="3" type="ORF">L2A60_17545</name>
</gene>
<dbReference type="PANTHER" id="PTHR30160">
    <property type="entry name" value="TETRAACYLDISACCHARIDE 4'-KINASE-RELATED"/>
    <property type="match status" value="1"/>
</dbReference>
<reference evidence="3 4" key="1">
    <citation type="submission" date="2022-01" db="EMBL/GenBank/DDBJ databases">
        <authorList>
            <person name="Won M."/>
            <person name="Kim S.-J."/>
            <person name="Kwon S.-W."/>
        </authorList>
    </citation>
    <scope>NUCLEOTIDE SEQUENCE [LARGE SCALE GENOMIC DNA]</scope>
    <source>
        <strain evidence="3 4">KCTC 23505</strain>
    </source>
</reference>
<keyword evidence="4" id="KW-1185">Reference proteome</keyword>
<dbReference type="EMBL" id="JAKGBZ010000055">
    <property type="protein sequence ID" value="MCF3948476.1"/>
    <property type="molecule type" value="Genomic_DNA"/>
</dbReference>
<dbReference type="RefSeq" id="WP_235705758.1">
    <property type="nucleotide sequence ID" value="NZ_JAKGBZ010000055.1"/>
</dbReference>
<keyword evidence="2" id="KW-0808">Transferase</keyword>
<evidence type="ECO:0000313" key="3">
    <source>
        <dbReference type="EMBL" id="MCF3948476.1"/>
    </source>
</evidence>
<dbReference type="Gene3D" id="3.40.50.2000">
    <property type="entry name" value="Glycogen Phosphorylase B"/>
    <property type="match status" value="2"/>
</dbReference>
<keyword evidence="1" id="KW-0328">Glycosyltransferase</keyword>
<organism evidence="3 4">
    <name type="scientific">Acidiphilium iwatense</name>
    <dbReference type="NCBI Taxonomy" id="768198"/>
    <lineage>
        <taxon>Bacteria</taxon>
        <taxon>Pseudomonadati</taxon>
        <taxon>Pseudomonadota</taxon>
        <taxon>Alphaproteobacteria</taxon>
        <taxon>Acetobacterales</taxon>
        <taxon>Acidocellaceae</taxon>
        <taxon>Acidiphilium</taxon>
    </lineage>
</organism>
<dbReference type="Pfam" id="PF01075">
    <property type="entry name" value="Glyco_transf_9"/>
    <property type="match status" value="1"/>
</dbReference>
<dbReference type="InterPro" id="IPR002201">
    <property type="entry name" value="Glyco_trans_9"/>
</dbReference>
<name>A0ABS9E3H9_9PROT</name>
<dbReference type="SUPFAM" id="SSF53756">
    <property type="entry name" value="UDP-Glycosyltransferase/glycogen phosphorylase"/>
    <property type="match status" value="1"/>
</dbReference>
<evidence type="ECO:0000256" key="1">
    <source>
        <dbReference type="ARBA" id="ARBA00022676"/>
    </source>
</evidence>